<accession>A0ABY3RSK7</accession>
<keyword evidence="3 6" id="KW-0812">Transmembrane</keyword>
<keyword evidence="5 6" id="KW-0472">Membrane</keyword>
<evidence type="ECO:0000313" key="9">
    <source>
        <dbReference type="Proteomes" id="UP001199642"/>
    </source>
</evidence>
<dbReference type="InterPro" id="IPR018076">
    <property type="entry name" value="T2SS_GspF_dom"/>
</dbReference>
<dbReference type="InterPro" id="IPR042094">
    <property type="entry name" value="T2SS_GspF_sf"/>
</dbReference>
<proteinExistence type="predicted"/>
<evidence type="ECO:0000256" key="6">
    <source>
        <dbReference type="SAM" id="Phobius"/>
    </source>
</evidence>
<dbReference type="RefSeq" id="WP_231820469.1">
    <property type="nucleotide sequence ID" value="NZ_CP082781.1"/>
</dbReference>
<keyword evidence="9" id="KW-1185">Reference proteome</keyword>
<dbReference type="Pfam" id="PF00482">
    <property type="entry name" value="T2SSF"/>
    <property type="match status" value="1"/>
</dbReference>
<feature type="transmembrane region" description="Helical" evidence="6">
    <location>
        <begin position="6"/>
        <end position="28"/>
    </location>
</feature>
<keyword evidence="2" id="KW-1003">Cell membrane</keyword>
<name>A0ABY3RSK7_9MICO</name>
<feature type="domain" description="Type II secretion system protein GspF" evidence="7">
    <location>
        <begin position="171"/>
        <end position="295"/>
    </location>
</feature>
<evidence type="ECO:0000256" key="2">
    <source>
        <dbReference type="ARBA" id="ARBA00022475"/>
    </source>
</evidence>
<dbReference type="PANTHER" id="PTHR35007">
    <property type="entry name" value="INTEGRAL MEMBRANE PROTEIN-RELATED"/>
    <property type="match status" value="1"/>
</dbReference>
<reference evidence="8 9" key="1">
    <citation type="submission" date="2023-01" db="EMBL/GenBank/DDBJ databases">
        <title>Characterization of estradiol degrading bacteria Microbacterium sp. MZT7 and reveal degrading genes through genome analysis.</title>
        <authorList>
            <person name="Hao P."/>
            <person name="Gao Y."/>
        </authorList>
    </citation>
    <scope>NUCLEOTIDE SEQUENCE [LARGE SCALE GENOMIC DNA]</scope>
    <source>
        <strain evidence="8 9">MZT7</strain>
    </source>
</reference>
<feature type="transmembrane region" description="Helical" evidence="6">
    <location>
        <begin position="277"/>
        <end position="303"/>
    </location>
</feature>
<dbReference type="EMBL" id="CP082781">
    <property type="protein sequence ID" value="UGS26954.1"/>
    <property type="molecule type" value="Genomic_DNA"/>
</dbReference>
<protein>
    <submittedName>
        <fullName evidence="8">Type II secretion system F family protein</fullName>
    </submittedName>
</protein>
<dbReference type="Proteomes" id="UP001199642">
    <property type="component" value="Chromosome"/>
</dbReference>
<organism evidence="8 9">
    <name type="scientific">Microbacterium resistens</name>
    <dbReference type="NCBI Taxonomy" id="156977"/>
    <lineage>
        <taxon>Bacteria</taxon>
        <taxon>Bacillati</taxon>
        <taxon>Actinomycetota</taxon>
        <taxon>Actinomycetes</taxon>
        <taxon>Micrococcales</taxon>
        <taxon>Microbacteriaceae</taxon>
        <taxon>Microbacterium</taxon>
    </lineage>
</organism>
<keyword evidence="4 6" id="KW-1133">Transmembrane helix</keyword>
<feature type="transmembrane region" description="Helical" evidence="6">
    <location>
        <begin position="106"/>
        <end position="127"/>
    </location>
</feature>
<evidence type="ECO:0000256" key="5">
    <source>
        <dbReference type="ARBA" id="ARBA00023136"/>
    </source>
</evidence>
<comment type="subcellular location">
    <subcellularLocation>
        <location evidence="1">Cell membrane</location>
        <topology evidence="1">Multi-pass membrane protein</topology>
    </subcellularLocation>
</comment>
<sequence>MSIVTDAATAVLLGGLLAVGTLILLAAFPRWRTASLILRVAPHVRDVVDLPEGRTERCWRMPVAGRGLAILRTAIAGIGPGDAAVAVRLAQAGSRRDVTSFRSRQLAAVVLGLLAGALATLLLVLLGRMSVPALLLPAVSAGIAGLGADALLTVRARARVDRIAEELPTVLEFFALCLSAGEGLRESLRRVASVGSGELSAELRGVMLAVGTGSTLADALTECAQRLQIPAFSRAVDQVVAALERGAPLASVLQAQAADAREETKRDLIERAGRKEILMLLPLVFLILPLSIVFAVFPGLVILRMGIG</sequence>
<gene>
    <name evidence="8" type="ORF">K8F61_01640</name>
</gene>
<evidence type="ECO:0000256" key="3">
    <source>
        <dbReference type="ARBA" id="ARBA00022692"/>
    </source>
</evidence>
<evidence type="ECO:0000256" key="1">
    <source>
        <dbReference type="ARBA" id="ARBA00004651"/>
    </source>
</evidence>
<dbReference type="PANTHER" id="PTHR35007:SF4">
    <property type="entry name" value="CONSERVED TRANSMEMBRANE PROTEIN-RELATED"/>
    <property type="match status" value="1"/>
</dbReference>
<feature type="transmembrane region" description="Helical" evidence="6">
    <location>
        <begin position="133"/>
        <end position="152"/>
    </location>
</feature>
<evidence type="ECO:0000259" key="7">
    <source>
        <dbReference type="Pfam" id="PF00482"/>
    </source>
</evidence>
<evidence type="ECO:0000313" key="8">
    <source>
        <dbReference type="EMBL" id="UGS26954.1"/>
    </source>
</evidence>
<dbReference type="Gene3D" id="1.20.81.30">
    <property type="entry name" value="Type II secretion system (T2SS), domain F"/>
    <property type="match status" value="1"/>
</dbReference>
<evidence type="ECO:0000256" key="4">
    <source>
        <dbReference type="ARBA" id="ARBA00022989"/>
    </source>
</evidence>